<dbReference type="EC" id="2.4.1.-" evidence="2"/>
<reference evidence="2" key="1">
    <citation type="submission" date="2019-03" db="EMBL/GenBank/DDBJ databases">
        <title>Single cell metagenomics reveals metabolic interactions within the superorganism composed of flagellate Streblomastix strix and complex community of Bacteroidetes bacteria on its surface.</title>
        <authorList>
            <person name="Treitli S.C."/>
            <person name="Kolisko M."/>
            <person name="Husnik F."/>
            <person name="Keeling P."/>
            <person name="Hampl V."/>
        </authorList>
    </citation>
    <scope>NUCLEOTIDE SEQUENCE</scope>
    <source>
        <strain evidence="2">STM</strain>
    </source>
</reference>
<gene>
    <name evidence="2" type="ORF">EZS27_009225</name>
</gene>
<organism evidence="2">
    <name type="scientific">termite gut metagenome</name>
    <dbReference type="NCBI Taxonomy" id="433724"/>
    <lineage>
        <taxon>unclassified sequences</taxon>
        <taxon>metagenomes</taxon>
        <taxon>organismal metagenomes</taxon>
    </lineage>
</organism>
<dbReference type="Pfam" id="PF00535">
    <property type="entry name" value="Glycos_transf_2"/>
    <property type="match status" value="1"/>
</dbReference>
<dbReference type="GO" id="GO:0016758">
    <property type="term" value="F:hexosyltransferase activity"/>
    <property type="evidence" value="ECO:0007669"/>
    <property type="project" value="UniProtKB-ARBA"/>
</dbReference>
<keyword evidence="2" id="KW-0328">Glycosyltransferase</keyword>
<keyword evidence="2" id="KW-0808">Transferase</keyword>
<dbReference type="SUPFAM" id="SSF53448">
    <property type="entry name" value="Nucleotide-diphospho-sugar transferases"/>
    <property type="match status" value="1"/>
</dbReference>
<evidence type="ECO:0000259" key="1">
    <source>
        <dbReference type="Pfam" id="PF00535"/>
    </source>
</evidence>
<comment type="caution">
    <text evidence="2">The sequence shown here is derived from an EMBL/GenBank/DDBJ whole genome shotgun (WGS) entry which is preliminary data.</text>
</comment>
<protein>
    <submittedName>
        <fullName evidence="2">PGL/p-HBAD biosynthesis glycosyltransferase</fullName>
        <ecNumber evidence="2">2.4.1.-</ecNumber>
    </submittedName>
</protein>
<feature type="domain" description="Glycosyltransferase 2-like" evidence="1">
    <location>
        <begin position="11"/>
        <end position="156"/>
    </location>
</feature>
<dbReference type="InterPro" id="IPR001173">
    <property type="entry name" value="Glyco_trans_2-like"/>
</dbReference>
<dbReference type="CDD" id="cd06433">
    <property type="entry name" value="GT_2_WfgS_like"/>
    <property type="match status" value="1"/>
</dbReference>
<dbReference type="Gene3D" id="3.90.550.10">
    <property type="entry name" value="Spore Coat Polysaccharide Biosynthesis Protein SpsA, Chain A"/>
    <property type="match status" value="1"/>
</dbReference>
<proteinExistence type="predicted"/>
<dbReference type="PANTHER" id="PTHR22916">
    <property type="entry name" value="GLYCOSYLTRANSFERASE"/>
    <property type="match status" value="1"/>
</dbReference>
<evidence type="ECO:0000313" key="2">
    <source>
        <dbReference type="EMBL" id="KAA6343063.1"/>
    </source>
</evidence>
<dbReference type="PANTHER" id="PTHR22916:SF3">
    <property type="entry name" value="UDP-GLCNAC:BETAGAL BETA-1,3-N-ACETYLGLUCOSAMINYLTRANSFERASE-LIKE PROTEIN 1"/>
    <property type="match status" value="1"/>
</dbReference>
<accession>A0A5J4SCN8</accession>
<name>A0A5J4SCN8_9ZZZZ</name>
<dbReference type="EMBL" id="SNRY01000290">
    <property type="protein sequence ID" value="KAA6343063.1"/>
    <property type="molecule type" value="Genomic_DNA"/>
</dbReference>
<dbReference type="AlphaFoldDB" id="A0A5J4SCN8"/>
<sequence>MEFNKEKIKVSLVTVSYNSASTLRDTINSVLNQIYSNIEYIIVDGNSRDETLSIIKEYESRFDGRMHWISEKDNGLYDAMNKGIRMATGEVVGIINSDDFYNRNDTIERVVTSFVANKDTQIVFGDVKFVNPDDLNKTIRYYSSKNFSPKRFRYGFMPAHPTFFTYKQNFEKFGYYQTNYRIAADYELLIRFLYKKKLTYKYLPIDFLKMRTGGISTASLKSNIIINKEIVRACKENGIWTCLPLIYLKYFVKIIELINTK</sequence>
<dbReference type="InterPro" id="IPR029044">
    <property type="entry name" value="Nucleotide-diphossugar_trans"/>
</dbReference>